<accession>A0A1L7WWC0</accession>
<evidence type="ECO:0000313" key="2">
    <source>
        <dbReference type="Proteomes" id="UP000184330"/>
    </source>
</evidence>
<dbReference type="STRING" id="576137.A0A1L7WWC0"/>
<name>A0A1L7WWC0_9HELO</name>
<dbReference type="Proteomes" id="UP000184330">
    <property type="component" value="Unassembled WGS sequence"/>
</dbReference>
<protein>
    <recommendedName>
        <fullName evidence="3">BTB domain-containing protein</fullName>
    </recommendedName>
</protein>
<keyword evidence="2" id="KW-1185">Reference proteome</keyword>
<proteinExistence type="predicted"/>
<dbReference type="AlphaFoldDB" id="A0A1L7WWC0"/>
<sequence length="399" mass="46139">MTTTGRLFTTNARLSRVATTTTTPREIIIDESGDLIIRVYKKSSAFDPKFQSSIDSSKTIDGEILAIIKVTKKTLVDKSVYFAAMLAGGFGEAKQDTIDLEDEQLWFRHFHDSFNEASYKVLIPTIWGALKIAQFYNFKTEDLEDWFGKWLKDNGGDKLEKFTIEELQTLLYPCQEFDNPHGFAHATRRLVYETEGHIKELFPKGFSKWSGKHLHLHPRIITSINAARGSLKTKIHQGIYSRRFFSSSCSCKMEGYFQYGLALDKTGVWPLEEVMHGRDAFSLQQILQGLGRFGYKAPNETCNLCSQDFATTVVGPTVDRVQRNFEGLCLDCIDKGEKRDWDFEYRYHQARRVWDMAEAGCRFEHSEPTWYFSWMARKQAADFFERERDARKRKASEMD</sequence>
<evidence type="ECO:0000313" key="1">
    <source>
        <dbReference type="EMBL" id="CZR57067.1"/>
    </source>
</evidence>
<evidence type="ECO:0008006" key="3">
    <source>
        <dbReference type="Google" id="ProtNLM"/>
    </source>
</evidence>
<dbReference type="EMBL" id="FJOG01000009">
    <property type="protein sequence ID" value="CZR57067.1"/>
    <property type="molecule type" value="Genomic_DNA"/>
</dbReference>
<reference evidence="1 2" key="1">
    <citation type="submission" date="2016-03" db="EMBL/GenBank/DDBJ databases">
        <authorList>
            <person name="Ploux O."/>
        </authorList>
    </citation>
    <scope>NUCLEOTIDE SEQUENCE [LARGE SCALE GENOMIC DNA]</scope>
    <source>
        <strain evidence="1 2">UAMH 11012</strain>
    </source>
</reference>
<gene>
    <name evidence="1" type="ORF">PAC_06956</name>
</gene>
<dbReference type="OrthoDB" id="268428at2759"/>
<organism evidence="1 2">
    <name type="scientific">Phialocephala subalpina</name>
    <dbReference type="NCBI Taxonomy" id="576137"/>
    <lineage>
        <taxon>Eukaryota</taxon>
        <taxon>Fungi</taxon>
        <taxon>Dikarya</taxon>
        <taxon>Ascomycota</taxon>
        <taxon>Pezizomycotina</taxon>
        <taxon>Leotiomycetes</taxon>
        <taxon>Helotiales</taxon>
        <taxon>Mollisiaceae</taxon>
        <taxon>Phialocephala</taxon>
        <taxon>Phialocephala fortinii species complex</taxon>
    </lineage>
</organism>